<dbReference type="Proteomes" id="UP000216524">
    <property type="component" value="Unassembled WGS sequence"/>
</dbReference>
<feature type="signal peptide" evidence="2">
    <location>
        <begin position="1"/>
        <end position="27"/>
    </location>
</feature>
<organism evidence="3 4">
    <name type="scientific">Bordetella genomosp. 6</name>
    <dbReference type="NCBI Taxonomy" id="463024"/>
    <lineage>
        <taxon>Bacteria</taxon>
        <taxon>Pseudomonadati</taxon>
        <taxon>Pseudomonadota</taxon>
        <taxon>Betaproteobacteria</taxon>
        <taxon>Burkholderiales</taxon>
        <taxon>Alcaligenaceae</taxon>
        <taxon>Bordetella</taxon>
    </lineage>
</organism>
<evidence type="ECO:0000313" key="3">
    <source>
        <dbReference type="EMBL" id="OZI75419.1"/>
    </source>
</evidence>
<sequence>MPRRQPSPVASPTTWFARLVLSIAALAAASAHSQPAAAPGKTRAQVLDELIAAQRAGQVRRGNAEPPAQAESGGIVRRAPAAPARPASTAVH</sequence>
<keyword evidence="4" id="KW-1185">Reference proteome</keyword>
<dbReference type="InterPro" id="IPR025421">
    <property type="entry name" value="DUF4148"/>
</dbReference>
<gene>
    <name evidence="3" type="ORF">CAL23_15950</name>
</gene>
<evidence type="ECO:0008006" key="5">
    <source>
        <dbReference type="Google" id="ProtNLM"/>
    </source>
</evidence>
<evidence type="ECO:0000313" key="4">
    <source>
        <dbReference type="Proteomes" id="UP000216524"/>
    </source>
</evidence>
<feature type="chain" id="PRO_5047033768" description="DUF4148 domain-containing protein" evidence="2">
    <location>
        <begin position="28"/>
        <end position="92"/>
    </location>
</feature>
<feature type="compositionally biased region" description="Low complexity" evidence="1">
    <location>
        <begin position="77"/>
        <end position="92"/>
    </location>
</feature>
<dbReference type="Pfam" id="PF13663">
    <property type="entry name" value="DUF4148"/>
    <property type="match status" value="1"/>
</dbReference>
<proteinExistence type="predicted"/>
<feature type="region of interest" description="Disordered" evidence="1">
    <location>
        <begin position="56"/>
        <end position="92"/>
    </location>
</feature>
<dbReference type="EMBL" id="NEVV01000005">
    <property type="protein sequence ID" value="OZI75419.1"/>
    <property type="molecule type" value="Genomic_DNA"/>
</dbReference>
<evidence type="ECO:0000256" key="2">
    <source>
        <dbReference type="SAM" id="SignalP"/>
    </source>
</evidence>
<accession>A0ABX4FAQ6</accession>
<comment type="caution">
    <text evidence="3">The sequence shown here is derived from an EMBL/GenBank/DDBJ whole genome shotgun (WGS) entry which is preliminary data.</text>
</comment>
<dbReference type="RefSeq" id="WP_080699934.1">
    <property type="nucleotide sequence ID" value="NZ_NEVV01000005.1"/>
</dbReference>
<name>A0ABX4FAQ6_9BORD</name>
<protein>
    <recommendedName>
        <fullName evidence="5">DUF4148 domain-containing protein</fullName>
    </recommendedName>
</protein>
<evidence type="ECO:0000256" key="1">
    <source>
        <dbReference type="SAM" id="MobiDB-lite"/>
    </source>
</evidence>
<reference evidence="3 4" key="1">
    <citation type="submission" date="2017-05" db="EMBL/GenBank/DDBJ databases">
        <title>Complete and WGS of Bordetella genogroups.</title>
        <authorList>
            <person name="Spilker T."/>
            <person name="Lipuma J."/>
        </authorList>
    </citation>
    <scope>NUCLEOTIDE SEQUENCE [LARGE SCALE GENOMIC DNA]</scope>
    <source>
        <strain evidence="3 4">AU3139</strain>
    </source>
</reference>
<keyword evidence="2" id="KW-0732">Signal</keyword>